<dbReference type="Proteomes" id="UP000255239">
    <property type="component" value="Unassembled WGS sequence"/>
</dbReference>
<dbReference type="GO" id="GO:0009289">
    <property type="term" value="C:pilus"/>
    <property type="evidence" value="ECO:0007669"/>
    <property type="project" value="InterPro"/>
</dbReference>
<reference evidence="3 8" key="1">
    <citation type="submission" date="2014-10" db="EMBL/GenBank/DDBJ databases">
        <title>Plasmid movement, recombination, and chromosomal integration amongst multidrug resistant commensal Escherichia coli clones within a single commercial turkey flock.</title>
        <authorList>
            <person name="Lang K."/>
            <person name="Dorn K."/>
            <person name="Danzeisen J."/>
            <person name="Johnson T."/>
        </authorList>
    </citation>
    <scope>NUCLEOTIDE SEQUENCE [LARGE SCALE GENOMIC DNA]</scope>
    <source>
        <strain evidence="3 8">UMNturkey9</strain>
    </source>
</reference>
<evidence type="ECO:0000313" key="6">
    <source>
        <dbReference type="EMBL" id="STV72226.1"/>
    </source>
</evidence>
<dbReference type="EMBL" id="CAAGWG010000009">
    <property type="protein sequence ID" value="VGD14943.1"/>
    <property type="molecule type" value="Genomic_DNA"/>
</dbReference>
<dbReference type="RefSeq" id="WP_004177744.1">
    <property type="nucleotide sequence ID" value="NZ_AP019665.1"/>
</dbReference>
<dbReference type="InterPro" id="IPR000259">
    <property type="entry name" value="Adhesion_dom_fimbrial"/>
</dbReference>
<accession>A0A4V0HLP3</accession>
<dbReference type="Proteomes" id="UP000294876">
    <property type="component" value="Unassembled WGS sequence"/>
</dbReference>
<evidence type="ECO:0000313" key="8">
    <source>
        <dbReference type="Proteomes" id="UP000031820"/>
    </source>
</evidence>
<sequence>MRKILLFLSLLCCCSEVIAKCDYSGSAGQAMFNISPKIATDPTIPVGTVLYTKKVGTGHYKTFECSKIMGDQYIVESTAPEVTGVTGIRGKPVYETGIDGIGFQFSDLLSSKNGSINPAVAQSTIVPILESNEDYKFMTVWLIKTKQVIDTSGTSTNPVFKFSAGNLSTNPRAADRLLLTATLKFKTISYKDTSCDISVSGPSQITLNKIEKNTLMSISRGGTTPSQKTIKMDVTCPQGSVGNKLYYWFNPVNGTSSAGDGIIDNMITGTEAANNVGVIFKIDNKPIIFYDAETYSFAKAQASQNFTFTADYYRMSDNSAEVSSGHVKAMLEVVIQEE</sequence>
<name>A0A085DJX5_KLEPN</name>
<organism evidence="6 10">
    <name type="scientific">Klebsiella pneumoniae</name>
    <dbReference type="NCBI Taxonomy" id="573"/>
    <lineage>
        <taxon>Bacteria</taxon>
        <taxon>Pseudomonadati</taxon>
        <taxon>Pseudomonadota</taxon>
        <taxon>Gammaproteobacteria</taxon>
        <taxon>Enterobacterales</taxon>
        <taxon>Enterobacteriaceae</taxon>
        <taxon>Klebsiella/Raoultella group</taxon>
        <taxon>Klebsiella</taxon>
        <taxon>Klebsiella pneumoniae complex</taxon>
    </lineage>
</organism>
<dbReference type="Pfam" id="PF00419">
    <property type="entry name" value="Fimbrial"/>
    <property type="match status" value="1"/>
</dbReference>
<proteinExistence type="predicted"/>
<dbReference type="EMBL" id="JRRF01000018">
    <property type="protein sequence ID" value="KII02726.1"/>
    <property type="molecule type" value="Genomic_DNA"/>
</dbReference>
<dbReference type="EMBL" id="UAWQ01000019">
    <property type="protein sequence ID" value="SQC48809.1"/>
    <property type="molecule type" value="Genomic_DNA"/>
</dbReference>
<dbReference type="Proteomes" id="UP000251721">
    <property type="component" value="Unassembled WGS sequence"/>
</dbReference>
<reference evidence="4" key="4">
    <citation type="submission" date="2023-07" db="EMBL/GenBank/DDBJ databases">
        <authorList>
            <person name="Peng Z."/>
        </authorList>
    </citation>
    <scope>NUCLEOTIDE SEQUENCE</scope>
    <source>
        <strain evidence="4">KP219</strain>
    </source>
</reference>
<dbReference type="EMBL" id="UGMG01000001">
    <property type="protein sequence ID" value="STV72226.1"/>
    <property type="molecule type" value="Genomic_DNA"/>
</dbReference>
<feature type="chain" id="PRO_5015029023" evidence="1">
    <location>
        <begin position="20"/>
        <end position="338"/>
    </location>
</feature>
<protein>
    <submittedName>
        <fullName evidence="6">Fimbrial protein</fullName>
    </submittedName>
</protein>
<dbReference type="AlphaFoldDB" id="A0A085DJX5"/>
<evidence type="ECO:0000313" key="7">
    <source>
        <dbReference type="EMBL" id="VGD14943.1"/>
    </source>
</evidence>
<evidence type="ECO:0000313" key="3">
    <source>
        <dbReference type="EMBL" id="KII02726.1"/>
    </source>
</evidence>
<feature type="domain" description="Fimbrial-type adhesion" evidence="2">
    <location>
        <begin position="188"/>
        <end position="335"/>
    </location>
</feature>
<dbReference type="Gene3D" id="2.60.40.3310">
    <property type="match status" value="1"/>
</dbReference>
<reference evidence="9 10" key="2">
    <citation type="submission" date="2018-06" db="EMBL/GenBank/DDBJ databases">
        <authorList>
            <consortium name="Pathogen Informatics"/>
            <person name="Doyle S."/>
        </authorList>
    </citation>
    <scope>NUCLEOTIDE SEQUENCE [LARGE SCALE GENOMIC DNA]</scope>
    <source>
        <strain evidence="6 10">NCTC11679</strain>
        <strain evidence="5 9">NCTC13465</strain>
    </source>
</reference>
<dbReference type="Proteomes" id="UP000031820">
    <property type="component" value="Unassembled WGS sequence"/>
</dbReference>
<dbReference type="Proteomes" id="UP001244490">
    <property type="component" value="Unassembled WGS sequence"/>
</dbReference>
<dbReference type="GO" id="GO:0007155">
    <property type="term" value="P:cell adhesion"/>
    <property type="evidence" value="ECO:0007669"/>
    <property type="project" value="InterPro"/>
</dbReference>
<dbReference type="SUPFAM" id="SSF49401">
    <property type="entry name" value="Bacterial adhesins"/>
    <property type="match status" value="1"/>
</dbReference>
<accession>A0A085DJX5</accession>
<evidence type="ECO:0000259" key="2">
    <source>
        <dbReference type="Pfam" id="PF00419"/>
    </source>
</evidence>
<evidence type="ECO:0000256" key="1">
    <source>
        <dbReference type="SAM" id="SignalP"/>
    </source>
</evidence>
<dbReference type="InterPro" id="IPR036937">
    <property type="entry name" value="Adhesion_dom_fimbrial_sf"/>
</dbReference>
<dbReference type="InterPro" id="IPR008966">
    <property type="entry name" value="Adhesion_dom_sf"/>
</dbReference>
<evidence type="ECO:0000313" key="9">
    <source>
        <dbReference type="Proteomes" id="UP000251721"/>
    </source>
</evidence>
<keyword evidence="1" id="KW-0732">Signal</keyword>
<evidence type="ECO:0000313" key="5">
    <source>
        <dbReference type="EMBL" id="SQC48809.1"/>
    </source>
</evidence>
<feature type="signal peptide" evidence="1">
    <location>
        <begin position="1"/>
        <end position="19"/>
    </location>
</feature>
<dbReference type="Gene3D" id="2.60.40.1090">
    <property type="entry name" value="Fimbrial-type adhesion domain"/>
    <property type="match status" value="1"/>
</dbReference>
<evidence type="ECO:0000313" key="10">
    <source>
        <dbReference type="Proteomes" id="UP000255239"/>
    </source>
</evidence>
<reference evidence="7 11" key="3">
    <citation type="submission" date="2019-03" db="EMBL/GenBank/DDBJ databases">
        <authorList>
            <consortium name="Pathogen Informatics"/>
        </authorList>
    </citation>
    <scope>NUCLEOTIDE SEQUENCE [LARGE SCALE GENOMIC DNA]</scope>
    <source>
        <strain evidence="7 11">5012STDY7312589</strain>
    </source>
</reference>
<dbReference type="EMBL" id="JAUUIA010000034">
    <property type="protein sequence ID" value="MDP0970536.1"/>
    <property type="molecule type" value="Genomic_DNA"/>
</dbReference>
<evidence type="ECO:0000313" key="11">
    <source>
        <dbReference type="Proteomes" id="UP000294876"/>
    </source>
</evidence>
<gene>
    <name evidence="3" type="ORF">LS45_20490</name>
    <name evidence="6" type="ORF">NCTC11679_05245</name>
    <name evidence="5" type="ORF">NCTC13465_05020</name>
    <name evidence="4" type="ORF">Q6294_26330</name>
    <name evidence="7" type="ORF">SAMEA104567804_03044</name>
</gene>
<evidence type="ECO:0000313" key="4">
    <source>
        <dbReference type="EMBL" id="MDP0970536.1"/>
    </source>
</evidence>